<dbReference type="InterPro" id="IPR025491">
    <property type="entry name" value="DUF4382"/>
</dbReference>
<sequence>MTKKQLFSVIAILTLVLVIAGCSSTSDDSLTTSNNGELALSLADAPVNNVESVYVTFKEVQVHNADKDEWQVVNDFSDEPNGEKEFDLLKLRFGEALLGQKELPTGSYDQIRLIVAATENSKGNGPDSGKSYVKFKDGSTTNLFIPSGVQTGLKIPHEFTIEEGVITHLIADISVKEIMHSAGKSGKIILNPTQAIDIIPTIVSGDVTGRVFADVDGDGVFDEDKDGSLDEVLTDPNYDVTVEAYQGGELVKSTVTTIGDLDTDEDGTINKKAGSYLLRGLEQGDYTIKAKVMTENSNEEMVEVLNSNDEPLYELETAQPVTVKAEKEVTVDLKLNKNTATAQ</sequence>
<accession>A0A938XSG8</accession>
<dbReference type="RefSeq" id="WP_204701450.1">
    <property type="nucleotide sequence ID" value="NZ_JAFBDQ010000006.1"/>
</dbReference>
<dbReference type="Pfam" id="PF14321">
    <property type="entry name" value="DUF4382"/>
    <property type="match status" value="1"/>
</dbReference>
<feature type="domain" description="DUF4382" evidence="2">
    <location>
        <begin position="35"/>
        <end position="192"/>
    </location>
</feature>
<feature type="chain" id="PRO_5039248649" description="DUF4382 domain-containing protein" evidence="1">
    <location>
        <begin position="21"/>
        <end position="343"/>
    </location>
</feature>
<organism evidence="3 4">
    <name type="scientific">Halanaerobacter jeridensis</name>
    <dbReference type="NCBI Taxonomy" id="706427"/>
    <lineage>
        <taxon>Bacteria</taxon>
        <taxon>Bacillati</taxon>
        <taxon>Bacillota</taxon>
        <taxon>Clostridia</taxon>
        <taxon>Halanaerobiales</taxon>
        <taxon>Halobacteroidaceae</taxon>
        <taxon>Halanaerobacter</taxon>
    </lineage>
</organism>
<name>A0A938XSG8_9FIRM</name>
<feature type="signal peptide" evidence="1">
    <location>
        <begin position="1"/>
        <end position="20"/>
    </location>
</feature>
<dbReference type="Proteomes" id="UP000774000">
    <property type="component" value="Unassembled WGS sequence"/>
</dbReference>
<dbReference type="EMBL" id="JAFBDQ010000006">
    <property type="protein sequence ID" value="MBM7556675.1"/>
    <property type="molecule type" value="Genomic_DNA"/>
</dbReference>
<keyword evidence="4" id="KW-1185">Reference proteome</keyword>
<evidence type="ECO:0000256" key="1">
    <source>
        <dbReference type="SAM" id="SignalP"/>
    </source>
</evidence>
<dbReference type="PROSITE" id="PS51257">
    <property type="entry name" value="PROKAR_LIPOPROTEIN"/>
    <property type="match status" value="1"/>
</dbReference>
<dbReference type="InterPro" id="IPR013783">
    <property type="entry name" value="Ig-like_fold"/>
</dbReference>
<gene>
    <name evidence="3" type="ORF">JOC47_001526</name>
</gene>
<comment type="caution">
    <text evidence="3">The sequence shown here is derived from an EMBL/GenBank/DDBJ whole genome shotgun (WGS) entry which is preliminary data.</text>
</comment>
<dbReference type="SUPFAM" id="SSF117074">
    <property type="entry name" value="Hypothetical protein PA1324"/>
    <property type="match status" value="1"/>
</dbReference>
<dbReference type="Gene3D" id="2.60.40.10">
    <property type="entry name" value="Immunoglobulins"/>
    <property type="match status" value="1"/>
</dbReference>
<evidence type="ECO:0000259" key="2">
    <source>
        <dbReference type="Pfam" id="PF14321"/>
    </source>
</evidence>
<evidence type="ECO:0000313" key="3">
    <source>
        <dbReference type="EMBL" id="MBM7556675.1"/>
    </source>
</evidence>
<protein>
    <recommendedName>
        <fullName evidence="2">DUF4382 domain-containing protein</fullName>
    </recommendedName>
</protein>
<proteinExistence type="predicted"/>
<keyword evidence="1" id="KW-0732">Signal</keyword>
<dbReference type="AlphaFoldDB" id="A0A938XSG8"/>
<reference evidence="3" key="1">
    <citation type="submission" date="2021-01" db="EMBL/GenBank/DDBJ databases">
        <title>Genomic Encyclopedia of Type Strains, Phase IV (KMG-IV): sequencing the most valuable type-strain genomes for metagenomic binning, comparative biology and taxonomic classification.</title>
        <authorList>
            <person name="Goeker M."/>
        </authorList>
    </citation>
    <scope>NUCLEOTIDE SEQUENCE</scope>
    <source>
        <strain evidence="3">DSM 23230</strain>
    </source>
</reference>
<evidence type="ECO:0000313" key="4">
    <source>
        <dbReference type="Proteomes" id="UP000774000"/>
    </source>
</evidence>